<evidence type="ECO:0000313" key="1">
    <source>
        <dbReference type="EMBL" id="KAJ8128391.1"/>
    </source>
</evidence>
<reference evidence="1" key="1">
    <citation type="submission" date="2022-12" db="EMBL/GenBank/DDBJ databases">
        <title>Genome Sequence of Lasiodiplodia mahajangana.</title>
        <authorList>
            <person name="Buettner E."/>
        </authorList>
    </citation>
    <scope>NUCLEOTIDE SEQUENCE</scope>
    <source>
        <strain evidence="1">VT137</strain>
    </source>
</reference>
<protein>
    <submittedName>
        <fullName evidence="1">Uncharacterized protein</fullName>
    </submittedName>
</protein>
<sequence>MSCPHRTGPERQDLFIPPNYGRLLAMEQAPSLKRQRDEELTASRIHHHRHHHHHHHHPIAPPTKIPRLHYPDSGYCDQEPPEFWDNLPTVPLVSRALEVYNRRTLQRPEFPSPVTIGVQDLTITSELLELASNGGPDLTNLRGYPNPLHTMAGSHVLSDQSFAICVDYQPPGEQHMANHGITLHLGAPYPEWNEVNTAILNRNYVLSYEMFETVRDLDFGAKDEEDIKANVIPHIIGTSRDALPSRNIEFNNIITLTDGSPAAVRPNLYYGADPRALPKQVRDTLAGYIVPDMAAEKPIAPNFFLQTKGPSADLSAAVRQACYEGAIGARGMHYLQNYGSDLTVYDPRPLSFSAIYHYGVLRIYAHYTRAPRDVGATTPEYHMTPIGTYLLTSTHGQFVEGICALRNIRDLARGYRDVLIATAKDRHDQYQQQQQEQQEQLAYQQLGHQQLGHQQMGPNI</sequence>
<organism evidence="1 2">
    <name type="scientific">Lasiodiplodia mahajangana</name>
    <dbReference type="NCBI Taxonomy" id="1108764"/>
    <lineage>
        <taxon>Eukaryota</taxon>
        <taxon>Fungi</taxon>
        <taxon>Dikarya</taxon>
        <taxon>Ascomycota</taxon>
        <taxon>Pezizomycotina</taxon>
        <taxon>Dothideomycetes</taxon>
        <taxon>Dothideomycetes incertae sedis</taxon>
        <taxon>Botryosphaeriales</taxon>
        <taxon>Botryosphaeriaceae</taxon>
        <taxon>Lasiodiplodia</taxon>
    </lineage>
</organism>
<comment type="caution">
    <text evidence="1">The sequence shown here is derived from an EMBL/GenBank/DDBJ whole genome shotgun (WGS) entry which is preliminary data.</text>
</comment>
<name>A0ACC2JLK1_9PEZI</name>
<dbReference type="Proteomes" id="UP001153332">
    <property type="component" value="Unassembled WGS sequence"/>
</dbReference>
<proteinExistence type="predicted"/>
<dbReference type="EMBL" id="JAPUUL010001084">
    <property type="protein sequence ID" value="KAJ8128391.1"/>
    <property type="molecule type" value="Genomic_DNA"/>
</dbReference>
<keyword evidence="2" id="KW-1185">Reference proteome</keyword>
<evidence type="ECO:0000313" key="2">
    <source>
        <dbReference type="Proteomes" id="UP001153332"/>
    </source>
</evidence>
<gene>
    <name evidence="1" type="ORF">O1611_g5245</name>
</gene>
<accession>A0ACC2JLK1</accession>